<dbReference type="SUPFAM" id="SSF53067">
    <property type="entry name" value="Actin-like ATPase domain"/>
    <property type="match status" value="1"/>
</dbReference>
<dbReference type="PANTHER" id="PTHR18964:SF149">
    <property type="entry name" value="BIFUNCTIONAL UDP-N-ACETYLGLUCOSAMINE 2-EPIMERASE_N-ACETYLMANNOSAMINE KINASE"/>
    <property type="match status" value="1"/>
</dbReference>
<dbReference type="KEGG" id="rain:Rai3103_05650"/>
<evidence type="ECO:0000313" key="3">
    <source>
        <dbReference type="EMBL" id="QGF23232.1"/>
    </source>
</evidence>
<gene>
    <name evidence="3" type="ORF">Rai3103_05650</name>
</gene>
<proteinExistence type="inferred from homology"/>
<sequence length="332" mass="35848">MAYTCVADGRFSVGVDITRDRVRCLVVNLERRVLVSRRTRREFERSESYVEFVGHEVAATIEESGVDRSLILGVGVAVPGLISESTGKVTYGRVIDNAGLSAADFARYIPYETRLVHDSEAAGFAEFWDRQTVDNAFYISLSKSVGGSVLIANGMYRGDGELAGEVGHMRIHDHGLRCYCGRDGCLDPYCNSGVLAQHTDGSIEDFFEGLSAGDPEAVEVWERYTSDLAIAVNNIRVMFGCTIILGGDVGAQGGSHLGDVRAKVDRLSFLEAPAETYLVPCSFTEHPIAVGAALYLVDEFRQNLDTALSLASRGSGGRMADGSRATDGPPDQ</sequence>
<feature type="region of interest" description="Disordered" evidence="2">
    <location>
        <begin position="312"/>
        <end position="332"/>
    </location>
</feature>
<comment type="similarity">
    <text evidence="1">Belongs to the ROK (NagC/XylR) family.</text>
</comment>
<dbReference type="Proteomes" id="UP000386847">
    <property type="component" value="Chromosome"/>
</dbReference>
<dbReference type="Gene3D" id="3.30.420.40">
    <property type="match status" value="2"/>
</dbReference>
<dbReference type="InterPro" id="IPR000600">
    <property type="entry name" value="ROK"/>
</dbReference>
<name>A0A5Q2F8L2_9ACTN</name>
<keyword evidence="4" id="KW-1185">Reference proteome</keyword>
<reference evidence="3 4" key="1">
    <citation type="submission" date="2019-10" db="EMBL/GenBank/DDBJ databases">
        <title>Genomic analysis of Raineyella sp. CBA3103.</title>
        <authorList>
            <person name="Roh S.W."/>
        </authorList>
    </citation>
    <scope>NUCLEOTIDE SEQUENCE [LARGE SCALE GENOMIC DNA]</scope>
    <source>
        <strain evidence="3 4">CBA3103</strain>
    </source>
</reference>
<evidence type="ECO:0000256" key="1">
    <source>
        <dbReference type="ARBA" id="ARBA00006479"/>
    </source>
</evidence>
<evidence type="ECO:0000256" key="2">
    <source>
        <dbReference type="SAM" id="MobiDB-lite"/>
    </source>
</evidence>
<dbReference type="AlphaFoldDB" id="A0A5Q2F8L2"/>
<dbReference type="InterPro" id="IPR043129">
    <property type="entry name" value="ATPase_NBD"/>
</dbReference>
<accession>A0A5Q2F8L2</accession>
<dbReference type="PANTHER" id="PTHR18964">
    <property type="entry name" value="ROK (REPRESSOR, ORF, KINASE) FAMILY"/>
    <property type="match status" value="1"/>
</dbReference>
<organism evidence="3 4">
    <name type="scientific">Raineyella fluvialis</name>
    <dbReference type="NCBI Taxonomy" id="2662261"/>
    <lineage>
        <taxon>Bacteria</taxon>
        <taxon>Bacillati</taxon>
        <taxon>Actinomycetota</taxon>
        <taxon>Actinomycetes</taxon>
        <taxon>Propionibacteriales</taxon>
        <taxon>Propionibacteriaceae</taxon>
        <taxon>Raineyella</taxon>
    </lineage>
</organism>
<dbReference type="EMBL" id="CP045725">
    <property type="protein sequence ID" value="QGF23232.1"/>
    <property type="molecule type" value="Genomic_DNA"/>
</dbReference>
<evidence type="ECO:0000313" key="4">
    <source>
        <dbReference type="Proteomes" id="UP000386847"/>
    </source>
</evidence>
<protein>
    <submittedName>
        <fullName evidence="3">ROK family protein</fullName>
    </submittedName>
</protein>
<dbReference type="Pfam" id="PF00480">
    <property type="entry name" value="ROK"/>
    <property type="match status" value="1"/>
</dbReference>